<feature type="compositionally biased region" description="Polar residues" evidence="1">
    <location>
        <begin position="1051"/>
        <end position="1079"/>
    </location>
</feature>
<dbReference type="PANTHER" id="PTHR48429">
    <property type="entry name" value="AGENET DOMAIN-CONTAINING PROTEIN"/>
    <property type="match status" value="1"/>
</dbReference>
<feature type="compositionally biased region" description="Polar residues" evidence="1">
    <location>
        <begin position="111"/>
        <end position="123"/>
    </location>
</feature>
<protein>
    <recommendedName>
        <fullName evidence="2">Agenet domain-containing protein</fullName>
    </recommendedName>
</protein>
<proteinExistence type="predicted"/>
<feature type="region of interest" description="Disordered" evidence="1">
    <location>
        <begin position="1154"/>
        <end position="1181"/>
    </location>
</feature>
<dbReference type="InterPro" id="IPR008395">
    <property type="entry name" value="Agenet-like_dom"/>
</dbReference>
<evidence type="ECO:0000313" key="4">
    <source>
        <dbReference type="Proteomes" id="UP001634393"/>
    </source>
</evidence>
<feature type="region of interest" description="Disordered" evidence="1">
    <location>
        <begin position="91"/>
        <end position="125"/>
    </location>
</feature>
<evidence type="ECO:0000313" key="3">
    <source>
        <dbReference type="EMBL" id="KAL3818220.1"/>
    </source>
</evidence>
<keyword evidence="4" id="KW-1185">Reference proteome</keyword>
<dbReference type="SMART" id="SM00743">
    <property type="entry name" value="Agenet"/>
    <property type="match status" value="2"/>
</dbReference>
<dbReference type="PANTHER" id="PTHR48429:SF1">
    <property type="entry name" value="AGENET DOMAIN-CONTAINING PROTEIN"/>
    <property type="match status" value="1"/>
</dbReference>
<sequence>MKVEHAVKSRGPASIPISSLPDLNTSAPCSAIFQPFMDLQQVQLRAQIFVYGSLIQGTAPDEAFMVSAFDGGRNVWEPSWRACVERLHGQKMQGNNTETPLHLRSDAKAPDQTTRQGSSQSEVLFSPAGRASNKAILSPLNPIIPISSPLWNISTPSYGGPPPSSMSRCAMFDYQAVSPLHPYHTPPVGNFVAHTTSSSSQARFQVPWVASSQSSPFDVGAKYSTFSNTEPVKLTPVKQPPLAISSGTKHVSLVPSFHSGATTMTAGTSSPVDLKKVTILTGQTPIDTKSRKRKNTTGVGNIPVNASLVDTASAATGTNHSPKKVSAVDDLSRLALNAQNQDSMSTPVPSCHYSTSIAVTTPGLVPKDTFNQFFPAVSPSISSDHLKRDDVIVDKRPLDLETFGKVKEAKLHAEEAAAQAATAVGHCQDVWSQLNQQKNSGLTSDAEAKLASSAVVIAAAASVAKAAAEAAKIASSAAVQAKQMADEAVTMHGPVHTTEHNTTIVSNLVNNMGGASPVSIMQGGNLAISSAREAARKRIEAASAATKHAENLDAIVKAAELAAEAVSHIGIIVGMGDPFSLTQLVEAGPDDYWKASHVTSVHGSKTNDMNGNKSTYGNVGELPNVFRNLHEGPRKDVCATDHGVPPTQIEVSRNVVDEHVAAEQNLITSAKQGEKNLKPRRDKRASDSAKAVSFVSEPDIGSTSMSIFANSNGNTSIKEGSVVEVLRDGGDSKKTWFLANVQSLKDGEALVCYRELQSDEGSEQLKEWVSLEPQGGKAPIIRIPHPMNAVQFDGTRKRRRAAAKDYAWSVGDKVDAWVQDCWREGIIVEKNKKEATTLTVNFPAQGETSNVKVWHLRPTVIWSDGQWIEWHRSEQDGTSQGDTPVEKRPKLGSVSIETEGKGIMAKNINFVEERGTEESTLPLSANEKVFSIGSMRDEKKPIMARTMRSGLQKEGSRVVFGVPTPGKKRKFMDVSKHYVSDRNTRTNNVPNDSVKKAKYLMPQGSGSRGLKSNSKVDSKEKQAAELKPKALKSGKPPIIPTRKLPQKDDSTSSQSGEQNLSEFGSSSNVEETSKSTVVFSSRPLPPESRKASIRNKTRPDRLNKGKLVSGGGKSAKIESNQTLISEVTEPRRSIRRIQPTSRLLEGLQSSLMVSKIPSSSNDKSHRSLLSKGSSRGNNSRG</sequence>
<dbReference type="Proteomes" id="UP001634393">
    <property type="component" value="Unassembled WGS sequence"/>
</dbReference>
<feature type="compositionally biased region" description="Basic and acidic residues" evidence="1">
    <location>
        <begin position="672"/>
        <end position="687"/>
    </location>
</feature>
<feature type="compositionally biased region" description="Basic and acidic residues" evidence="1">
    <location>
        <begin position="1014"/>
        <end position="1028"/>
    </location>
</feature>
<feature type="region of interest" description="Disordered" evidence="1">
    <location>
        <begin position="670"/>
        <end position="689"/>
    </location>
</feature>
<evidence type="ECO:0000259" key="2">
    <source>
        <dbReference type="SMART" id="SM00743"/>
    </source>
</evidence>
<reference evidence="3 4" key="1">
    <citation type="submission" date="2024-12" db="EMBL/GenBank/DDBJ databases">
        <title>The unique morphological basis and parallel evolutionary history of personate flowers in Penstemon.</title>
        <authorList>
            <person name="Depatie T.H."/>
            <person name="Wessinger C.A."/>
        </authorList>
    </citation>
    <scope>NUCLEOTIDE SEQUENCE [LARGE SCALE GENOMIC DNA]</scope>
    <source>
        <strain evidence="3">WTNN_2</strain>
        <tissue evidence="3">Leaf</tissue>
    </source>
</reference>
<dbReference type="Pfam" id="PF05641">
    <property type="entry name" value="Agenet"/>
    <property type="match status" value="1"/>
</dbReference>
<dbReference type="EMBL" id="JBJXBP010000007">
    <property type="protein sequence ID" value="KAL3818220.1"/>
    <property type="molecule type" value="Genomic_DNA"/>
</dbReference>
<dbReference type="AlphaFoldDB" id="A0ABD3S155"/>
<organism evidence="3 4">
    <name type="scientific">Penstemon smallii</name>
    <dbReference type="NCBI Taxonomy" id="265156"/>
    <lineage>
        <taxon>Eukaryota</taxon>
        <taxon>Viridiplantae</taxon>
        <taxon>Streptophyta</taxon>
        <taxon>Embryophyta</taxon>
        <taxon>Tracheophyta</taxon>
        <taxon>Spermatophyta</taxon>
        <taxon>Magnoliopsida</taxon>
        <taxon>eudicotyledons</taxon>
        <taxon>Gunneridae</taxon>
        <taxon>Pentapetalae</taxon>
        <taxon>asterids</taxon>
        <taxon>lamiids</taxon>
        <taxon>Lamiales</taxon>
        <taxon>Plantaginaceae</taxon>
        <taxon>Cheloneae</taxon>
        <taxon>Penstemon</taxon>
    </lineage>
</organism>
<feature type="region of interest" description="Disordered" evidence="1">
    <location>
        <begin position="976"/>
        <end position="1116"/>
    </location>
</feature>
<feature type="domain" description="Agenet" evidence="2">
    <location>
        <begin position="806"/>
        <end position="864"/>
    </location>
</feature>
<evidence type="ECO:0000256" key="1">
    <source>
        <dbReference type="SAM" id="MobiDB-lite"/>
    </source>
</evidence>
<dbReference type="InterPro" id="IPR055274">
    <property type="entry name" value="SWO1"/>
</dbReference>
<comment type="caution">
    <text evidence="3">The sequence shown here is derived from an EMBL/GenBank/DDBJ whole genome shotgun (WGS) entry which is preliminary data.</text>
</comment>
<feature type="compositionally biased region" description="Low complexity" evidence="1">
    <location>
        <begin position="1167"/>
        <end position="1181"/>
    </location>
</feature>
<dbReference type="InterPro" id="IPR014002">
    <property type="entry name" value="Agenet_dom_plant"/>
</dbReference>
<feature type="domain" description="Agenet" evidence="2">
    <location>
        <begin position="715"/>
        <end position="779"/>
    </location>
</feature>
<name>A0ABD3S155_9LAMI</name>
<gene>
    <name evidence="3" type="ORF">ACJIZ3_004125</name>
</gene>
<accession>A0ABD3S155</accession>